<gene>
    <name evidence="2" type="ORF">ABVC42_05090</name>
    <name evidence="4" type="ORF">CEE75_13455</name>
    <name evidence="3" type="ORF">ERD32_02620</name>
</gene>
<dbReference type="Pfam" id="PF07463">
    <property type="entry name" value="NUMOD4"/>
    <property type="match status" value="1"/>
</dbReference>
<dbReference type="EMBL" id="JBETVU010000012">
    <property type="protein sequence ID" value="MES5149302.1"/>
    <property type="molecule type" value="Genomic_DNA"/>
</dbReference>
<evidence type="ECO:0000313" key="6">
    <source>
        <dbReference type="Proteomes" id="UP000295195"/>
    </source>
</evidence>
<dbReference type="SUPFAM" id="SSF64496">
    <property type="entry name" value="DNA-binding domain of intron-encoded endonucleases"/>
    <property type="match status" value="1"/>
</dbReference>
<keyword evidence="3" id="KW-0255">Endonuclease</keyword>
<evidence type="ECO:0000313" key="7">
    <source>
        <dbReference type="Proteomes" id="UP001434419"/>
    </source>
</evidence>
<proteinExistence type="predicted"/>
<name>A0A135ZFS7_9LACO</name>
<dbReference type="RefSeq" id="WP_021354993.1">
    <property type="nucleotide sequence ID" value="NZ_CAZZQD010000001.1"/>
</dbReference>
<evidence type="ECO:0000313" key="2">
    <source>
        <dbReference type="EMBL" id="MES5149302.1"/>
    </source>
</evidence>
<keyword evidence="3" id="KW-0378">Hydrolase</keyword>
<dbReference type="GO" id="GO:0004519">
    <property type="term" value="F:endonuclease activity"/>
    <property type="evidence" value="ECO:0007669"/>
    <property type="project" value="UniProtKB-KW"/>
</dbReference>
<reference evidence="3 5" key="2">
    <citation type="submission" date="2019-01" db="EMBL/GenBank/DDBJ databases">
        <title>The genome sequence of Lactobacillus crispatus L49.</title>
        <authorList>
            <person name="Zhong J."/>
            <person name="Zhang J."/>
        </authorList>
    </citation>
    <scope>NUCLEOTIDE SEQUENCE [LARGE SCALE GENOMIC DNA]</scope>
    <source>
        <strain evidence="3 5">L49</strain>
    </source>
</reference>
<dbReference type="EMBL" id="NKLP01000319">
    <property type="protein sequence ID" value="TDN28130.1"/>
    <property type="molecule type" value="Genomic_DNA"/>
</dbReference>
<dbReference type="SUPFAM" id="SSF54060">
    <property type="entry name" value="His-Me finger endonucleases"/>
    <property type="match status" value="1"/>
</dbReference>
<feature type="domain" description="HNH nuclease" evidence="1">
    <location>
        <begin position="69"/>
        <end position="117"/>
    </location>
</feature>
<dbReference type="Gene3D" id="3.90.75.20">
    <property type="match status" value="1"/>
</dbReference>
<dbReference type="AlphaFoldDB" id="A0A135ZFS7"/>
<dbReference type="InterPro" id="IPR044925">
    <property type="entry name" value="His-Me_finger_sf"/>
</dbReference>
<keyword evidence="7" id="KW-1185">Reference proteome</keyword>
<evidence type="ECO:0000259" key="1">
    <source>
        <dbReference type="SMART" id="SM00507"/>
    </source>
</evidence>
<dbReference type="Pfam" id="PF22083">
    <property type="entry name" value="I-HmuI_NUMOD-like"/>
    <property type="match status" value="1"/>
</dbReference>
<dbReference type="Proteomes" id="UP000295195">
    <property type="component" value="Unassembled WGS sequence"/>
</dbReference>
<comment type="caution">
    <text evidence="3">The sequence shown here is derived from an EMBL/GenBank/DDBJ whole genome shotgun (WGS) entry which is preliminary data.</text>
</comment>
<dbReference type="SMART" id="SM00507">
    <property type="entry name" value="HNHc"/>
    <property type="match status" value="1"/>
</dbReference>
<dbReference type="InterPro" id="IPR054307">
    <property type="entry name" value="I-HmuI_NUMOD-like"/>
</dbReference>
<evidence type="ECO:0000313" key="3">
    <source>
        <dbReference type="EMBL" id="RXF59201.1"/>
    </source>
</evidence>
<dbReference type="EMBL" id="SCLX01000009">
    <property type="protein sequence ID" value="RXF59201.1"/>
    <property type="molecule type" value="Genomic_DNA"/>
</dbReference>
<dbReference type="SMART" id="SM00497">
    <property type="entry name" value="IENR1"/>
    <property type="match status" value="1"/>
</dbReference>
<protein>
    <submittedName>
        <fullName evidence="3">Endonuclease</fullName>
    </submittedName>
    <submittedName>
        <fullName evidence="2">NUMOD4 domain-containing protein</fullName>
    </submittedName>
</protein>
<accession>A0A135ZFS7</accession>
<reference evidence="4 6" key="1">
    <citation type="submission" date="2017-06" db="EMBL/GenBank/DDBJ databases">
        <authorList>
            <person name="Swanenburg J."/>
            <person name="Kort R."/>
        </authorList>
    </citation>
    <scope>NUCLEOTIDE SEQUENCE [LARGE SCALE GENOMIC DNA]</scope>
    <source>
        <strain evidence="4 6">RL05</strain>
    </source>
</reference>
<dbReference type="Gene3D" id="1.10.10.10">
    <property type="entry name" value="Winged helix-like DNA-binding domain superfamily/Winged helix DNA-binding domain"/>
    <property type="match status" value="1"/>
</dbReference>
<reference evidence="2" key="3">
    <citation type="submission" date="2024-06" db="EMBL/GenBank/DDBJ databases">
        <title>Vaginal Lactobacillus fatty acid response mechanisms reveal a metabolite-targeted strategy for bacterial vaginosis treatment.</title>
        <authorList>
            <person name="Zhu M."/>
            <person name="Blainey P.C."/>
            <person name="Bloom S.M."/>
            <person name="Kwon D.S."/>
        </authorList>
    </citation>
    <scope>NUCLEOTIDE SEQUENCE</scope>
    <source>
        <strain evidence="2">194_F1_1</strain>
    </source>
</reference>
<evidence type="ECO:0000313" key="5">
    <source>
        <dbReference type="Proteomes" id="UP000289808"/>
    </source>
</evidence>
<evidence type="ECO:0000313" key="4">
    <source>
        <dbReference type="EMBL" id="TDN28130.1"/>
    </source>
</evidence>
<dbReference type="GO" id="GO:0016788">
    <property type="term" value="F:hydrolase activity, acting on ester bonds"/>
    <property type="evidence" value="ECO:0007669"/>
    <property type="project" value="InterPro"/>
</dbReference>
<keyword evidence="3" id="KW-0540">Nuclease</keyword>
<dbReference type="Proteomes" id="UP000289808">
    <property type="component" value="Unassembled WGS sequence"/>
</dbReference>
<organism evidence="3 5">
    <name type="scientific">Lactobacillus crispatus</name>
    <dbReference type="NCBI Taxonomy" id="47770"/>
    <lineage>
        <taxon>Bacteria</taxon>
        <taxon>Bacillati</taxon>
        <taxon>Bacillota</taxon>
        <taxon>Bacilli</taxon>
        <taxon>Lactobacillales</taxon>
        <taxon>Lactobacillaceae</taxon>
        <taxon>Lactobacillus</taxon>
    </lineage>
</organism>
<sequence>MPAFSWKEEVWKPIKHFESLYEVSNFGRIRSLTRKVKHGNSHITIYGKMMKQVPNEKGYLMVRLSKNGKGKIFKVHRLVAQAFLNNPHGYQEINHLNEIRDDNHVSNLEWCSHSHNLNYGHRTQKFIQAVSTPIIQLSSDSHRIAAYSSANQASKITGISQGNISAVVRGKRNYAGGYKWQKLEKEVSMNA</sequence>
<dbReference type="InterPro" id="IPR010902">
    <property type="entry name" value="NUMOD4"/>
</dbReference>
<dbReference type="Proteomes" id="UP001434419">
    <property type="component" value="Unassembled WGS sequence"/>
</dbReference>
<dbReference type="InterPro" id="IPR003615">
    <property type="entry name" value="HNH_nuc"/>
</dbReference>
<dbReference type="InterPro" id="IPR036388">
    <property type="entry name" value="WH-like_DNA-bd_sf"/>
</dbReference>
<dbReference type="InterPro" id="IPR003647">
    <property type="entry name" value="Intron_nuc_1_rpt"/>
</dbReference>